<dbReference type="PRINTS" id="PR00368">
    <property type="entry name" value="FADPNR"/>
</dbReference>
<feature type="domain" description="FAD/NAD(P)-binding" evidence="3">
    <location>
        <begin position="196"/>
        <end position="285"/>
    </location>
</feature>
<keyword evidence="1" id="KW-0285">Flavoprotein</keyword>
<protein>
    <submittedName>
        <fullName evidence="4">NAD(P)/FAD-dependent oxidoreductase</fullName>
    </submittedName>
</protein>
<evidence type="ECO:0000256" key="1">
    <source>
        <dbReference type="ARBA" id="ARBA00022630"/>
    </source>
</evidence>
<dbReference type="EMBL" id="JACYGY010000001">
    <property type="protein sequence ID" value="MBE9464206.1"/>
    <property type="molecule type" value="Genomic_DNA"/>
</dbReference>
<reference evidence="5" key="1">
    <citation type="submission" date="2023-07" db="EMBL/GenBank/DDBJ databases">
        <title>Dyadobacter sp. nov 'subterranea' isolated from contaminted grondwater.</title>
        <authorList>
            <person name="Szabo I."/>
            <person name="Al-Omari J."/>
            <person name="Szerdahelyi S.G."/>
            <person name="Rado J."/>
        </authorList>
    </citation>
    <scope>NUCLEOTIDE SEQUENCE [LARGE SCALE GENOMIC DNA]</scope>
    <source>
        <strain evidence="5">UP-52</strain>
    </source>
</reference>
<dbReference type="RefSeq" id="WP_194122281.1">
    <property type="nucleotide sequence ID" value="NZ_JACYGY010000001.1"/>
</dbReference>
<evidence type="ECO:0000259" key="3">
    <source>
        <dbReference type="Pfam" id="PF07992"/>
    </source>
</evidence>
<evidence type="ECO:0000313" key="5">
    <source>
        <dbReference type="Proteomes" id="UP000634134"/>
    </source>
</evidence>
<comment type="caution">
    <text evidence="4">The sequence shown here is derived from an EMBL/GenBank/DDBJ whole genome shotgun (WGS) entry which is preliminary data.</text>
</comment>
<dbReference type="InterPro" id="IPR036188">
    <property type="entry name" value="FAD/NAD-bd_sf"/>
</dbReference>
<dbReference type="PANTHER" id="PTHR48105">
    <property type="entry name" value="THIOREDOXIN REDUCTASE 1-RELATED-RELATED"/>
    <property type="match status" value="1"/>
</dbReference>
<keyword evidence="2" id="KW-0560">Oxidoreductase</keyword>
<dbReference type="Pfam" id="PF07992">
    <property type="entry name" value="Pyr_redox_2"/>
    <property type="match status" value="2"/>
</dbReference>
<evidence type="ECO:0000313" key="4">
    <source>
        <dbReference type="EMBL" id="MBE9464206.1"/>
    </source>
</evidence>
<keyword evidence="5" id="KW-1185">Reference proteome</keyword>
<dbReference type="PRINTS" id="PR00469">
    <property type="entry name" value="PNDRDTASEII"/>
</dbReference>
<organism evidence="4 5">
    <name type="scientific">Dyadobacter subterraneus</name>
    <dbReference type="NCBI Taxonomy" id="2773304"/>
    <lineage>
        <taxon>Bacteria</taxon>
        <taxon>Pseudomonadati</taxon>
        <taxon>Bacteroidota</taxon>
        <taxon>Cytophagia</taxon>
        <taxon>Cytophagales</taxon>
        <taxon>Spirosomataceae</taxon>
        <taxon>Dyadobacter</taxon>
    </lineage>
</organism>
<evidence type="ECO:0000256" key="2">
    <source>
        <dbReference type="ARBA" id="ARBA00023002"/>
    </source>
</evidence>
<gene>
    <name evidence="4" type="ORF">IEE83_20155</name>
</gene>
<name>A0ABR9WH15_9BACT</name>
<dbReference type="Proteomes" id="UP000634134">
    <property type="component" value="Unassembled WGS sequence"/>
</dbReference>
<dbReference type="InterPro" id="IPR050097">
    <property type="entry name" value="Ferredoxin-NADP_redctase_2"/>
</dbReference>
<accession>A0ABR9WH15</accession>
<dbReference type="SUPFAM" id="SSF51905">
    <property type="entry name" value="FAD/NAD(P)-binding domain"/>
    <property type="match status" value="1"/>
</dbReference>
<feature type="domain" description="FAD/NAD(P)-binding" evidence="3">
    <location>
        <begin position="6"/>
        <end position="144"/>
    </location>
</feature>
<dbReference type="InterPro" id="IPR023753">
    <property type="entry name" value="FAD/NAD-binding_dom"/>
</dbReference>
<sequence>MKNKDFDVVIVGGSFAGLSAAMALGRAIRDVLIIDAGKPCNRQTPHSHNFLTQDGSTPDEISALAKSQVLAYPTVQFESDTVIDVTGMNNDFIVKTAEGKIYTTRKILFSTGVKDILPEIAGFAESWGISVIHCPYCHGYEYKGQNTGILANDDMAIDFVKLIGNWTQKLTLFTNGKAIFDKKIFDKISIPGFQIVEKEVAELIHESGHLKVIVFKDGSVQEIDALYARVPFIQHTDVPVKMGCELTGMGHIKVDEFGKTSISGIYAAGDNTSRMRSVSSAVAAGTAAGAFLNHEMIAE</sequence>
<dbReference type="Gene3D" id="3.50.50.60">
    <property type="entry name" value="FAD/NAD(P)-binding domain"/>
    <property type="match status" value="2"/>
</dbReference>
<proteinExistence type="predicted"/>